<dbReference type="InterPro" id="IPR050397">
    <property type="entry name" value="Env_Response_Regulators"/>
</dbReference>
<evidence type="ECO:0000256" key="3">
    <source>
        <dbReference type="ARBA" id="ARBA00023163"/>
    </source>
</evidence>
<evidence type="ECO:0000256" key="1">
    <source>
        <dbReference type="ARBA" id="ARBA00023015"/>
    </source>
</evidence>
<dbReference type="Proteomes" id="UP000028607">
    <property type="component" value="Unassembled WGS sequence"/>
</dbReference>
<proteinExistence type="predicted"/>
<accession>A0A085TW77</accession>
<dbReference type="PANTHER" id="PTHR24567:SF75">
    <property type="entry name" value="FUMARATE AND NITRATE REDUCTION REGULATORY PROTEIN"/>
    <property type="match status" value="1"/>
</dbReference>
<keyword evidence="3" id="KW-0804">Transcription</keyword>
<dbReference type="InterPro" id="IPR018490">
    <property type="entry name" value="cNMP-bd_dom_sf"/>
</dbReference>
<feature type="domain" description="HTH crp-type" evidence="5">
    <location>
        <begin position="143"/>
        <end position="217"/>
    </location>
</feature>
<dbReference type="InterPro" id="IPR036388">
    <property type="entry name" value="WH-like_DNA-bd_sf"/>
</dbReference>
<feature type="domain" description="Cyclic nucleotide-binding" evidence="4">
    <location>
        <begin position="9"/>
        <end position="86"/>
    </location>
</feature>
<reference evidence="7" key="1">
    <citation type="submission" date="2013-04" db="EMBL/GenBank/DDBJ databases">
        <title>Thioclava sp. 13D2W-2 Genome Sequencing.</title>
        <authorList>
            <person name="Lai Q."/>
            <person name="Li G."/>
            <person name="Shao Z."/>
        </authorList>
    </citation>
    <scope>NUCLEOTIDE SEQUENCE [LARGE SCALE GENOMIC DNA]</scope>
    <source>
        <strain evidence="7">13D2W-2</strain>
    </source>
</reference>
<dbReference type="PANTHER" id="PTHR24567">
    <property type="entry name" value="CRP FAMILY TRANSCRIPTIONAL REGULATORY PROTEIN"/>
    <property type="match status" value="1"/>
</dbReference>
<evidence type="ECO:0000313" key="7">
    <source>
        <dbReference type="Proteomes" id="UP000028607"/>
    </source>
</evidence>
<dbReference type="SMART" id="SM00100">
    <property type="entry name" value="cNMP"/>
    <property type="match status" value="1"/>
</dbReference>
<evidence type="ECO:0000259" key="4">
    <source>
        <dbReference type="PROSITE" id="PS50042"/>
    </source>
</evidence>
<dbReference type="Gene3D" id="2.60.120.10">
    <property type="entry name" value="Jelly Rolls"/>
    <property type="match status" value="1"/>
</dbReference>
<keyword evidence="2" id="KW-0238">DNA-binding</keyword>
<dbReference type="SUPFAM" id="SSF51206">
    <property type="entry name" value="cAMP-binding domain-like"/>
    <property type="match status" value="1"/>
</dbReference>
<dbReference type="OrthoDB" id="7584044at2"/>
<evidence type="ECO:0000256" key="2">
    <source>
        <dbReference type="ARBA" id="ARBA00023125"/>
    </source>
</evidence>
<dbReference type="eggNOG" id="COG0664">
    <property type="taxonomic scope" value="Bacteria"/>
</dbReference>
<dbReference type="CDD" id="cd00038">
    <property type="entry name" value="CAP_ED"/>
    <property type="match status" value="1"/>
</dbReference>
<dbReference type="Gene3D" id="1.10.10.10">
    <property type="entry name" value="Winged helix-like DNA-binding domain superfamily/Winged helix DNA-binding domain"/>
    <property type="match status" value="1"/>
</dbReference>
<gene>
    <name evidence="6" type="ORF">DW2_10434</name>
</gene>
<dbReference type="STRING" id="1317124.DW2_10434"/>
<keyword evidence="1" id="KW-0805">Transcription regulation</keyword>
<dbReference type="Pfam" id="PF00027">
    <property type="entry name" value="cNMP_binding"/>
    <property type="match status" value="1"/>
</dbReference>
<dbReference type="GO" id="GO:0005829">
    <property type="term" value="C:cytosol"/>
    <property type="evidence" value="ECO:0007669"/>
    <property type="project" value="TreeGrafter"/>
</dbReference>
<reference evidence="6 7" key="2">
    <citation type="journal article" date="2015" name="Antonie Van Leeuwenhoek">
        <title>Thioclava indica sp. nov., isolated from surface seawater of the Indian Ocean.</title>
        <authorList>
            <person name="Liu Y."/>
            <person name="Lai Q."/>
            <person name="Du J."/>
            <person name="Xu H."/>
            <person name="Jiang L."/>
            <person name="Shao Z."/>
        </authorList>
    </citation>
    <scope>NUCLEOTIDE SEQUENCE [LARGE SCALE GENOMIC DNA]</scope>
    <source>
        <strain evidence="6 7">13D2W-2</strain>
    </source>
</reference>
<dbReference type="PATRIC" id="fig|1317124.6.peg.2113"/>
<name>A0A085TW77_9RHOB</name>
<keyword evidence="7" id="KW-1185">Reference proteome</keyword>
<organism evidence="6 7">
    <name type="scientific">Thioclava atlantica</name>
    <dbReference type="NCBI Taxonomy" id="1317124"/>
    <lineage>
        <taxon>Bacteria</taxon>
        <taxon>Pseudomonadati</taxon>
        <taxon>Pseudomonadota</taxon>
        <taxon>Alphaproteobacteria</taxon>
        <taxon>Rhodobacterales</taxon>
        <taxon>Paracoccaceae</taxon>
        <taxon>Thioclava</taxon>
    </lineage>
</organism>
<comment type="caution">
    <text evidence="6">The sequence shown here is derived from an EMBL/GenBank/DDBJ whole genome shotgun (WGS) entry which is preliminary data.</text>
</comment>
<dbReference type="InterPro" id="IPR014710">
    <property type="entry name" value="RmlC-like_jellyroll"/>
</dbReference>
<evidence type="ECO:0000313" key="6">
    <source>
        <dbReference type="EMBL" id="KFE34974.1"/>
    </source>
</evidence>
<dbReference type="PROSITE" id="PS51063">
    <property type="entry name" value="HTH_CRP_2"/>
    <property type="match status" value="1"/>
</dbReference>
<dbReference type="SMART" id="SM00419">
    <property type="entry name" value="HTH_CRP"/>
    <property type="match status" value="1"/>
</dbReference>
<dbReference type="GO" id="GO:0003677">
    <property type="term" value="F:DNA binding"/>
    <property type="evidence" value="ECO:0007669"/>
    <property type="project" value="UniProtKB-KW"/>
</dbReference>
<sequence>MCPFGKNPAFKAPDGQEYRAIAQMRVNELRLKAGELIVMEGTEPERFYTLLEGQAMRYRILEDGRRQVLNFLFPGDMVGLDAILLGETGHTTEALSSARLCAFERRRIPELFSQMPQRAMTLAWQVAREEHFLGDALLTVGQRSAREALAWAFVTLFERGRETGLVTDGRMPFPVRQQDLADALGLSLVHTNKTLAKLRNEGLVQWASGWLALPDIETLAEIGLVEDRPSLPRVYL</sequence>
<dbReference type="SUPFAM" id="SSF46785">
    <property type="entry name" value="Winged helix' DNA-binding domain"/>
    <property type="match status" value="1"/>
</dbReference>
<dbReference type="GO" id="GO:0003700">
    <property type="term" value="F:DNA-binding transcription factor activity"/>
    <property type="evidence" value="ECO:0007669"/>
    <property type="project" value="TreeGrafter"/>
</dbReference>
<dbReference type="EMBL" id="AQRC01000007">
    <property type="protein sequence ID" value="KFE34974.1"/>
    <property type="molecule type" value="Genomic_DNA"/>
</dbReference>
<evidence type="ECO:0000259" key="5">
    <source>
        <dbReference type="PROSITE" id="PS51063"/>
    </source>
</evidence>
<dbReference type="InterPro" id="IPR036390">
    <property type="entry name" value="WH_DNA-bd_sf"/>
</dbReference>
<dbReference type="AlphaFoldDB" id="A0A085TW77"/>
<dbReference type="InterPro" id="IPR000595">
    <property type="entry name" value="cNMP-bd_dom"/>
</dbReference>
<dbReference type="PROSITE" id="PS50042">
    <property type="entry name" value="CNMP_BINDING_3"/>
    <property type="match status" value="1"/>
</dbReference>
<dbReference type="Pfam" id="PF13545">
    <property type="entry name" value="HTH_Crp_2"/>
    <property type="match status" value="1"/>
</dbReference>
<protein>
    <submittedName>
        <fullName evidence="6">Cyclic nucleotide-binding protein</fullName>
    </submittedName>
</protein>
<dbReference type="InterPro" id="IPR012318">
    <property type="entry name" value="HTH_CRP"/>
</dbReference>